<feature type="domain" description="Polypeptide-transport-associated ShlB-type" evidence="7">
    <location>
        <begin position="113"/>
        <end position="184"/>
    </location>
</feature>
<dbReference type="PATRIC" id="fig|178900.5.peg.2112"/>
<dbReference type="GO" id="GO:0098046">
    <property type="term" value="C:type V protein secretion system complex"/>
    <property type="evidence" value="ECO:0007669"/>
    <property type="project" value="TreeGrafter"/>
</dbReference>
<dbReference type="InterPro" id="IPR005565">
    <property type="entry name" value="Hemolysn_activator_HlyB_C"/>
</dbReference>
<name>A0A149QK28_9PROT</name>
<reference evidence="8 9" key="1">
    <citation type="submission" date="2015-06" db="EMBL/GenBank/DDBJ databases">
        <title>Improved classification and identification of acetic acid bacteria using matrix-assisted laser desorption/ionization time-of-flight mass spectrometry; Gluconobacter nephelii and Gluconobacter uchimurae are later heterotypic synonyms of Gluconobacter japonicus and Gluconobacter oxydans, respectively.</title>
        <authorList>
            <person name="Li L."/>
            <person name="Cleenwerck I."/>
            <person name="De Vuyst L."/>
            <person name="Vandamme P."/>
        </authorList>
    </citation>
    <scope>NUCLEOTIDE SEQUENCE [LARGE SCALE GENOMIC DNA]</scope>
    <source>
        <strain evidence="8 9">LMG 1625</strain>
    </source>
</reference>
<dbReference type="Proteomes" id="UP000075473">
    <property type="component" value="Unassembled WGS sequence"/>
</dbReference>
<keyword evidence="2" id="KW-0812">Transmembrane</keyword>
<keyword evidence="3" id="KW-0998">Cell outer membrane</keyword>
<comment type="caution">
    <text evidence="8">The sequence shown here is derived from an EMBL/GenBank/DDBJ whole genome shotgun (WGS) entry which is preliminary data.</text>
</comment>
<proteinExistence type="predicted"/>
<dbReference type="InterPro" id="IPR051544">
    <property type="entry name" value="TPS_OM_transporter"/>
</dbReference>
<evidence type="ECO:0000256" key="3">
    <source>
        <dbReference type="ARBA" id="ARBA00023237"/>
    </source>
</evidence>
<evidence type="ECO:0000256" key="1">
    <source>
        <dbReference type="ARBA" id="ARBA00022452"/>
    </source>
</evidence>
<dbReference type="PANTHER" id="PTHR34597:SF3">
    <property type="entry name" value="OUTER MEMBRANE TRANSPORTER CDIB"/>
    <property type="match status" value="1"/>
</dbReference>
<feature type="compositionally biased region" description="Polar residues" evidence="4">
    <location>
        <begin position="67"/>
        <end position="77"/>
    </location>
</feature>
<protein>
    <submittedName>
        <fullName evidence="8">Uncharacterized protein</fullName>
    </submittedName>
</protein>
<evidence type="ECO:0000259" key="6">
    <source>
        <dbReference type="Pfam" id="PF03865"/>
    </source>
</evidence>
<dbReference type="Gene3D" id="3.10.20.310">
    <property type="entry name" value="membrane protein fhac"/>
    <property type="match status" value="1"/>
</dbReference>
<accession>A0A149QK28</accession>
<evidence type="ECO:0000259" key="7">
    <source>
        <dbReference type="Pfam" id="PF08479"/>
    </source>
</evidence>
<evidence type="ECO:0000256" key="5">
    <source>
        <dbReference type="SAM" id="SignalP"/>
    </source>
</evidence>
<feature type="region of interest" description="Disordered" evidence="4">
    <location>
        <begin position="46"/>
        <end position="79"/>
    </location>
</feature>
<dbReference type="PANTHER" id="PTHR34597">
    <property type="entry name" value="SLR1661 PROTEIN"/>
    <property type="match status" value="1"/>
</dbReference>
<dbReference type="AlphaFoldDB" id="A0A149QK28"/>
<keyword evidence="5" id="KW-0732">Signal</keyword>
<dbReference type="GO" id="GO:0046819">
    <property type="term" value="P:protein secretion by the type V secretion system"/>
    <property type="evidence" value="ECO:0007669"/>
    <property type="project" value="TreeGrafter"/>
</dbReference>
<evidence type="ECO:0000256" key="2">
    <source>
        <dbReference type="ARBA" id="ARBA00022692"/>
    </source>
</evidence>
<evidence type="ECO:0000313" key="8">
    <source>
        <dbReference type="EMBL" id="KXU97664.1"/>
    </source>
</evidence>
<evidence type="ECO:0000256" key="4">
    <source>
        <dbReference type="SAM" id="MobiDB-lite"/>
    </source>
</evidence>
<evidence type="ECO:0000313" key="9">
    <source>
        <dbReference type="Proteomes" id="UP000075473"/>
    </source>
</evidence>
<dbReference type="InterPro" id="IPR013686">
    <property type="entry name" value="Polypept-transport_assoc_ShlB"/>
</dbReference>
<feature type="signal peptide" evidence="5">
    <location>
        <begin position="1"/>
        <end position="26"/>
    </location>
</feature>
<gene>
    <name evidence="8" type="ORF">AD928_03525</name>
</gene>
<dbReference type="Gene3D" id="2.40.160.50">
    <property type="entry name" value="membrane protein fhac: a member of the omp85/tpsb transporter family"/>
    <property type="match status" value="1"/>
</dbReference>
<dbReference type="Pfam" id="PF08479">
    <property type="entry name" value="POTRA_2"/>
    <property type="match status" value="1"/>
</dbReference>
<dbReference type="Pfam" id="PF03865">
    <property type="entry name" value="ShlB"/>
    <property type="match status" value="1"/>
</dbReference>
<sequence length="610" mass="67195">MKGLHKSLCLGSVCVMALQGGHVAQAASSRATAASSRPVPQIWMNSKLPDSAATPKLPTGQEDASTHQEQSPSSSLSDKPLIPALRGLVFEASGSNAPQTQTQTQTQTQMQTHAIQVNGLPLLETKEFRKKLEPYLDKSASARTFYDIAQQVTAQFREKGHPFLTAFVPPQRVRDGILHISVEEYRLGQITVSGNRWFSDRIIRNASSLHPKDTLALQNLQADLAWINGNPFRTVDMIYHPGQKAGTTDVDLQVSDRFPVYVFGSFNNQADPTLGRVNWSLGATWGNAFGIDHTLSYQFTRSLTGRYNMHLGSWEIPLPWRDKLLVYGTYSTSAQAADWPIRNSGISGQASVRYIHQLPHLAVSSDVGLDTMLQAGFDWKTTNSDQFYVASPIMLGNADTDQFALGADITENDHYGQTHLLNEAYYGPGGLTHYDTRRSYQTIFQSAKPDYVYDRVQITRTTNLPYGFSSVTIASAQATTHNLLYSEQLESGGIGTVRGYYVNTALGSRGEQLSEEIKLPSFSLSKQLGIGKNFADTETLGGFYDWGQTWNKKLSQTSSNKTGLASLGIDLNTKINRLVNIVFDTGWRLRPAPDSGKKGAFCDFNIVVGL</sequence>
<keyword evidence="1" id="KW-1134">Transmembrane beta strand</keyword>
<feature type="chain" id="PRO_5007552564" evidence="5">
    <location>
        <begin position="27"/>
        <end position="610"/>
    </location>
</feature>
<feature type="domain" description="Haemolysin activator HlyB C-terminal" evidence="6">
    <location>
        <begin position="246"/>
        <end position="570"/>
    </location>
</feature>
<organism evidence="8 9">
    <name type="scientific">Acetobacter cerevisiae</name>
    <dbReference type="NCBI Taxonomy" id="178900"/>
    <lineage>
        <taxon>Bacteria</taxon>
        <taxon>Pseudomonadati</taxon>
        <taxon>Pseudomonadota</taxon>
        <taxon>Alphaproteobacteria</taxon>
        <taxon>Acetobacterales</taxon>
        <taxon>Acetobacteraceae</taxon>
        <taxon>Acetobacter</taxon>
    </lineage>
</organism>
<dbReference type="EMBL" id="LHZA01000118">
    <property type="protein sequence ID" value="KXU97664.1"/>
    <property type="molecule type" value="Genomic_DNA"/>
</dbReference>
<dbReference type="GO" id="GO:0008320">
    <property type="term" value="F:protein transmembrane transporter activity"/>
    <property type="evidence" value="ECO:0007669"/>
    <property type="project" value="TreeGrafter"/>
</dbReference>
<keyword evidence="1" id="KW-0472">Membrane</keyword>